<accession>A0A3A9YLQ2</accession>
<feature type="compositionally biased region" description="Low complexity" evidence="1">
    <location>
        <begin position="11"/>
        <end position="24"/>
    </location>
</feature>
<dbReference type="EMBL" id="RBAL01000026">
    <property type="protein sequence ID" value="RKN37273.1"/>
    <property type="molecule type" value="Genomic_DNA"/>
</dbReference>
<evidence type="ECO:0000313" key="3">
    <source>
        <dbReference type="Proteomes" id="UP000272474"/>
    </source>
</evidence>
<protein>
    <submittedName>
        <fullName evidence="2">Uncharacterized protein</fullName>
    </submittedName>
</protein>
<reference evidence="2 3" key="1">
    <citation type="journal article" date="2014" name="Int. J. Syst. Evol. Microbiol.">
        <title>Streptomyces hoynatensis sp. nov., isolated from deep marine sediment.</title>
        <authorList>
            <person name="Veyisoglu A."/>
            <person name="Sahin N."/>
        </authorList>
    </citation>
    <scope>NUCLEOTIDE SEQUENCE [LARGE SCALE GENOMIC DNA]</scope>
    <source>
        <strain evidence="2 3">KCTC 29097</strain>
    </source>
</reference>
<feature type="region of interest" description="Disordered" evidence="1">
    <location>
        <begin position="1"/>
        <end position="67"/>
    </location>
</feature>
<evidence type="ECO:0000313" key="2">
    <source>
        <dbReference type="EMBL" id="RKN37273.1"/>
    </source>
</evidence>
<feature type="compositionally biased region" description="Gly residues" evidence="1">
    <location>
        <begin position="1"/>
        <end position="10"/>
    </location>
</feature>
<sequence length="67" mass="6493">MNAPGRGSGPATGARAGPAGTGPSLRRGHRGPAAWLRDAAAARGGSRGSPPPPAARSTTGRPEPGSR</sequence>
<gene>
    <name evidence="2" type="ORF">D7294_28295</name>
</gene>
<name>A0A3A9YLQ2_9ACTN</name>
<feature type="compositionally biased region" description="Low complexity" evidence="1">
    <location>
        <begin position="31"/>
        <end position="44"/>
    </location>
</feature>
<keyword evidence="3" id="KW-1185">Reference proteome</keyword>
<dbReference type="Proteomes" id="UP000272474">
    <property type="component" value="Unassembled WGS sequence"/>
</dbReference>
<evidence type="ECO:0000256" key="1">
    <source>
        <dbReference type="SAM" id="MobiDB-lite"/>
    </source>
</evidence>
<feature type="compositionally biased region" description="Low complexity" evidence="1">
    <location>
        <begin position="55"/>
        <end position="67"/>
    </location>
</feature>
<proteinExistence type="predicted"/>
<organism evidence="2 3">
    <name type="scientific">Streptomyces hoynatensis</name>
    <dbReference type="NCBI Taxonomy" id="1141874"/>
    <lineage>
        <taxon>Bacteria</taxon>
        <taxon>Bacillati</taxon>
        <taxon>Actinomycetota</taxon>
        <taxon>Actinomycetes</taxon>
        <taxon>Kitasatosporales</taxon>
        <taxon>Streptomycetaceae</taxon>
        <taxon>Streptomyces</taxon>
    </lineage>
</organism>
<dbReference type="AlphaFoldDB" id="A0A3A9YLQ2"/>
<comment type="caution">
    <text evidence="2">The sequence shown here is derived from an EMBL/GenBank/DDBJ whole genome shotgun (WGS) entry which is preliminary data.</text>
</comment>